<evidence type="ECO:0000259" key="6">
    <source>
        <dbReference type="PROSITE" id="PS50888"/>
    </source>
</evidence>
<dbReference type="GO" id="GO:0000977">
    <property type="term" value="F:RNA polymerase II transcription regulatory region sequence-specific DNA binding"/>
    <property type="evidence" value="ECO:0007669"/>
    <property type="project" value="TreeGrafter"/>
</dbReference>
<keyword evidence="7" id="KW-1185">Reference proteome</keyword>
<evidence type="ECO:0000313" key="7">
    <source>
        <dbReference type="Proteomes" id="UP000085678"/>
    </source>
</evidence>
<feature type="compositionally biased region" description="Polar residues" evidence="5">
    <location>
        <begin position="187"/>
        <end position="209"/>
    </location>
</feature>
<dbReference type="GO" id="GO:0000981">
    <property type="term" value="F:DNA-binding transcription factor activity, RNA polymerase II-specific"/>
    <property type="evidence" value="ECO:0007669"/>
    <property type="project" value="TreeGrafter"/>
</dbReference>
<dbReference type="CDD" id="cd19723">
    <property type="entry name" value="bHLH_TS_ASCL1_like"/>
    <property type="match status" value="1"/>
</dbReference>
<dbReference type="GO" id="GO:0005634">
    <property type="term" value="C:nucleus"/>
    <property type="evidence" value="ECO:0007669"/>
    <property type="project" value="UniProtKB-SubCell"/>
</dbReference>
<evidence type="ECO:0000256" key="5">
    <source>
        <dbReference type="SAM" id="MobiDB-lite"/>
    </source>
</evidence>
<dbReference type="AlphaFoldDB" id="A0A1S3JWR5"/>
<dbReference type="InterPro" id="IPR050283">
    <property type="entry name" value="E-box_TF_Regulators"/>
</dbReference>
<dbReference type="InterPro" id="IPR011598">
    <property type="entry name" value="bHLH_dom"/>
</dbReference>
<keyword evidence="4" id="KW-0539">Nucleus</keyword>
<dbReference type="GO" id="GO:0046983">
    <property type="term" value="F:protein dimerization activity"/>
    <property type="evidence" value="ECO:0007669"/>
    <property type="project" value="InterPro"/>
</dbReference>
<dbReference type="SMART" id="SM00353">
    <property type="entry name" value="HLH"/>
    <property type="match status" value="1"/>
</dbReference>
<dbReference type="PANTHER" id="PTHR23349">
    <property type="entry name" value="BASIC HELIX-LOOP-HELIX TRANSCRIPTION FACTOR, TWIST"/>
    <property type="match status" value="1"/>
</dbReference>
<dbReference type="FunFam" id="4.10.280.10:FF:000029">
    <property type="entry name" value="Achaete-scute family bHLH transcription factor 1"/>
    <property type="match status" value="1"/>
</dbReference>
<gene>
    <name evidence="8" type="primary">LOC106176772</name>
</gene>
<evidence type="ECO:0000256" key="4">
    <source>
        <dbReference type="ARBA" id="ARBA00023242"/>
    </source>
</evidence>
<dbReference type="Gene3D" id="4.10.280.10">
    <property type="entry name" value="Helix-loop-helix DNA-binding domain"/>
    <property type="match status" value="1"/>
</dbReference>
<dbReference type="PANTHER" id="PTHR23349:SF108">
    <property type="entry name" value="BHLH DOMAIN-CONTAINING PROTEIN"/>
    <property type="match status" value="1"/>
</dbReference>
<dbReference type="KEGG" id="lak:106176772"/>
<evidence type="ECO:0000256" key="2">
    <source>
        <dbReference type="ARBA" id="ARBA00022902"/>
    </source>
</evidence>
<dbReference type="GeneID" id="106176772"/>
<keyword evidence="3" id="KW-0238">DNA-binding</keyword>
<dbReference type="STRING" id="7574.A0A1S3JWR5"/>
<accession>A0A1S3JWR5</accession>
<keyword evidence="2" id="KW-0524">Neurogenesis</keyword>
<dbReference type="InParanoid" id="A0A1S3JWR5"/>
<feature type="region of interest" description="Disordered" evidence="5">
    <location>
        <begin position="187"/>
        <end position="231"/>
    </location>
</feature>
<dbReference type="Proteomes" id="UP000085678">
    <property type="component" value="Unplaced"/>
</dbReference>
<evidence type="ECO:0000256" key="1">
    <source>
        <dbReference type="ARBA" id="ARBA00004123"/>
    </source>
</evidence>
<dbReference type="Pfam" id="PF00010">
    <property type="entry name" value="HLH"/>
    <property type="match status" value="1"/>
</dbReference>
<feature type="compositionally biased region" description="Polar residues" evidence="5">
    <location>
        <begin position="62"/>
        <end position="72"/>
    </location>
</feature>
<dbReference type="GO" id="GO:0007399">
    <property type="term" value="P:nervous system development"/>
    <property type="evidence" value="ECO:0007669"/>
    <property type="project" value="UniProtKB-KW"/>
</dbReference>
<evidence type="ECO:0000313" key="8">
    <source>
        <dbReference type="RefSeq" id="XP_013414747.1"/>
    </source>
</evidence>
<feature type="region of interest" description="Disordered" evidence="5">
    <location>
        <begin position="61"/>
        <end position="96"/>
    </location>
</feature>
<reference evidence="8" key="1">
    <citation type="submission" date="2025-08" db="UniProtKB">
        <authorList>
            <consortium name="RefSeq"/>
        </authorList>
    </citation>
    <scope>IDENTIFICATION</scope>
    <source>
        <tissue evidence="8">Gonads</tissue>
    </source>
</reference>
<dbReference type="OrthoDB" id="5976910at2759"/>
<protein>
    <submittedName>
        <fullName evidence="8">Achaete-scute homolog 1a</fullName>
    </submittedName>
</protein>
<dbReference type="InterPro" id="IPR036638">
    <property type="entry name" value="HLH_DNA-bd_sf"/>
</dbReference>
<proteinExistence type="predicted"/>
<comment type="subcellular location">
    <subcellularLocation>
        <location evidence="1">Nucleus</location>
    </subcellularLocation>
</comment>
<feature type="domain" description="BHLH" evidence="6">
    <location>
        <begin position="116"/>
        <end position="168"/>
    </location>
</feature>
<dbReference type="RefSeq" id="XP_013414747.1">
    <property type="nucleotide sequence ID" value="XM_013559293.1"/>
</dbReference>
<name>A0A1S3JWR5_LINAN</name>
<evidence type="ECO:0000256" key="3">
    <source>
        <dbReference type="ARBA" id="ARBA00023125"/>
    </source>
</evidence>
<sequence>MAQSSGTAHTVNLLPVAAFANGNSITLIPVTTITTCTSPEKLTQQQNNYLLLTTSPSAAGATFTTSNASNLTPTPPLRPMKKIEPASPGGNSQTSSLRCKRRLDFSKFGLEKPRPAAVARRNQRERNRVRLINHCFHTLRDHVPNSVKNKKLSKVETLRSAAEYIKQLQDLLDENDAVNAAFSQGHASVSSCHSPGSSQESRSPAPSETSDSEAHFSPEEEDLLDFASWFE</sequence>
<organism evidence="7 8">
    <name type="scientific">Lingula anatina</name>
    <name type="common">Brachiopod</name>
    <name type="synonym">Lingula unguis</name>
    <dbReference type="NCBI Taxonomy" id="7574"/>
    <lineage>
        <taxon>Eukaryota</taxon>
        <taxon>Metazoa</taxon>
        <taxon>Spiralia</taxon>
        <taxon>Lophotrochozoa</taxon>
        <taxon>Brachiopoda</taxon>
        <taxon>Linguliformea</taxon>
        <taxon>Lingulata</taxon>
        <taxon>Lingulida</taxon>
        <taxon>Linguloidea</taxon>
        <taxon>Lingulidae</taxon>
        <taxon>Lingula</taxon>
    </lineage>
</organism>
<dbReference type="SUPFAM" id="SSF47459">
    <property type="entry name" value="HLH, helix-loop-helix DNA-binding domain"/>
    <property type="match status" value="1"/>
</dbReference>
<dbReference type="PROSITE" id="PS50888">
    <property type="entry name" value="BHLH"/>
    <property type="match status" value="1"/>
</dbReference>
<dbReference type="FunCoup" id="A0A1S3JWR5">
    <property type="interactions" value="8"/>
</dbReference>